<dbReference type="PROSITE" id="PS51318">
    <property type="entry name" value="TAT"/>
    <property type="match status" value="1"/>
</dbReference>
<dbReference type="RefSeq" id="WP_117367085.1">
    <property type="nucleotide sequence ID" value="NZ_CP027033.1"/>
</dbReference>
<protein>
    <submittedName>
        <fullName evidence="1">Putative S-layer protein, contains OB-fold domain</fullName>
    </submittedName>
</protein>
<gene>
    <name evidence="1" type="ORF">AArcMg_0202</name>
</gene>
<proteinExistence type="predicted"/>
<dbReference type="EMBL" id="CP027033">
    <property type="protein sequence ID" value="AXR80225.1"/>
    <property type="molecule type" value="Genomic_DNA"/>
</dbReference>
<evidence type="ECO:0000313" key="1">
    <source>
        <dbReference type="EMBL" id="AXR80225.1"/>
    </source>
</evidence>
<name>A0A346PL30_9EURY</name>
<dbReference type="Proteomes" id="UP000258613">
    <property type="component" value="Chromosome"/>
</dbReference>
<dbReference type="InterPro" id="IPR006311">
    <property type="entry name" value="TAT_signal"/>
</dbReference>
<organism evidence="1 2">
    <name type="scientific">Natrarchaeobaculum sulfurireducens</name>
    <dbReference type="NCBI Taxonomy" id="2044521"/>
    <lineage>
        <taxon>Archaea</taxon>
        <taxon>Methanobacteriati</taxon>
        <taxon>Methanobacteriota</taxon>
        <taxon>Stenosarchaea group</taxon>
        <taxon>Halobacteria</taxon>
        <taxon>Halobacteriales</taxon>
        <taxon>Natrialbaceae</taxon>
        <taxon>Natrarchaeobaculum</taxon>
    </lineage>
</organism>
<sequence>MDNPTRRRLLEGVSVATLVLAAAGGPVAGRESTAADGTGTIEVSIVETDAPVPAGEFLRVTTELENTGAEDVRLGLELLVGEAEARIERRELTVPAGETRTVRQGFFTYPVPRDDEFPVRVVTDVGTAEITVSVVGASAVPDSSPDDELAVEPGTEVFFETGAIDPDGVQQTIWWVDGEQESSGVGGPWEAAYYAEAGADYFRYTFDSTGTYDVAAAVLPDDADESFVATWTVDVTAGGNTSPTIDDRTPAQDVLEIVRGETYTVEFTTTDPDGDLDRVVWWLTQADTILEITDLEGATDTASLTTDAFCHTCNVQPWVIGSDGTFTADEGWQLLDGDDAPDAGLSVSIRSTNSPVDAGDVLEVIVDLENDGTTYREDELDLIVGYDPERVDTQPVSLDGGESGAATLEFETAAVSQDQSFPVRVVGADDEAEVPVQVLA</sequence>
<dbReference type="OrthoDB" id="205968at2157"/>
<accession>A0A346PL30</accession>
<reference evidence="2" key="1">
    <citation type="submission" date="2018-02" db="EMBL/GenBank/DDBJ databases">
        <title>Phenotypic and genomic properties of facultatively anaerobic sulfur-reducing natronoarchaea from hypersaline soda lakes.</title>
        <authorList>
            <person name="Sorokin D.Y."/>
            <person name="Kublanov I.V."/>
            <person name="Roman P."/>
            <person name="Sinninghe Damste J.S."/>
            <person name="Golyshin P.N."/>
            <person name="Rojo D."/>
            <person name="Ciordia S."/>
            <person name="Mena M.D.C."/>
            <person name="Ferrer M."/>
            <person name="Messina E."/>
            <person name="Smedile F."/>
            <person name="La Spada G."/>
            <person name="La Cono V."/>
            <person name="Yakimov M.M."/>
        </authorList>
    </citation>
    <scope>NUCLEOTIDE SEQUENCE [LARGE SCALE GENOMIC DNA]</scope>
    <source>
        <strain evidence="2">AArc-Mg</strain>
    </source>
</reference>
<evidence type="ECO:0000313" key="2">
    <source>
        <dbReference type="Proteomes" id="UP000258613"/>
    </source>
</evidence>
<dbReference type="AlphaFoldDB" id="A0A346PL30"/>
<dbReference type="GeneID" id="37640688"/>
<dbReference type="KEGG" id="nag:AArcMg_0202"/>
<keyword evidence="2" id="KW-1185">Reference proteome</keyword>